<dbReference type="GO" id="GO:0016491">
    <property type="term" value="F:oxidoreductase activity"/>
    <property type="evidence" value="ECO:0007669"/>
    <property type="project" value="UniProtKB-KW"/>
</dbReference>
<dbReference type="Pfam" id="PF05368">
    <property type="entry name" value="NmrA"/>
    <property type="match status" value="1"/>
</dbReference>
<protein>
    <submittedName>
        <fullName evidence="7">Uncharacterized protein</fullName>
    </submittedName>
</protein>
<dbReference type="GO" id="GO:0009820">
    <property type="term" value="P:alkaloid metabolic process"/>
    <property type="evidence" value="ECO:0007669"/>
    <property type="project" value="UniProtKB-KW"/>
</dbReference>
<dbReference type="InterPro" id="IPR051604">
    <property type="entry name" value="Ergot_Alk_Oxidoreductase"/>
</dbReference>
<evidence type="ECO:0000259" key="5">
    <source>
        <dbReference type="Pfam" id="PF01370"/>
    </source>
</evidence>
<comment type="caution">
    <text evidence="7">The sequence shown here is derived from an EMBL/GenBank/DDBJ whole genome shotgun (WGS) entry which is preliminary data.</text>
</comment>
<dbReference type="NCBIfam" id="TIGR03649">
    <property type="entry name" value="ergot_EASG"/>
    <property type="match status" value="1"/>
</dbReference>
<dbReference type="SUPFAM" id="SSF51735">
    <property type="entry name" value="NAD(P)-binding Rossmann-fold domains"/>
    <property type="match status" value="1"/>
</dbReference>
<dbReference type="Gene3D" id="3.40.50.720">
    <property type="entry name" value="NAD(P)-binding Rossmann-like Domain"/>
    <property type="match status" value="1"/>
</dbReference>
<dbReference type="InterPro" id="IPR019901">
    <property type="entry name" value="Ergot_alkaloid_biosynthesis"/>
</dbReference>
<evidence type="ECO:0000256" key="4">
    <source>
        <dbReference type="ARBA" id="ARBA00023002"/>
    </source>
</evidence>
<evidence type="ECO:0000256" key="1">
    <source>
        <dbReference type="ARBA" id="ARBA00005107"/>
    </source>
</evidence>
<proteinExistence type="inferred from homology"/>
<evidence type="ECO:0000313" key="8">
    <source>
        <dbReference type="Proteomes" id="UP001270362"/>
    </source>
</evidence>
<evidence type="ECO:0000259" key="6">
    <source>
        <dbReference type="Pfam" id="PF05368"/>
    </source>
</evidence>
<feature type="domain" description="NAD-dependent epimerase/dehydratase" evidence="5">
    <location>
        <begin position="12"/>
        <end position="110"/>
    </location>
</feature>
<reference evidence="7" key="1">
    <citation type="journal article" date="2023" name="Mol. Phylogenet. Evol.">
        <title>Genome-scale phylogeny and comparative genomics of the fungal order Sordariales.</title>
        <authorList>
            <person name="Hensen N."/>
            <person name="Bonometti L."/>
            <person name="Westerberg I."/>
            <person name="Brannstrom I.O."/>
            <person name="Guillou S."/>
            <person name="Cros-Aarteil S."/>
            <person name="Calhoun S."/>
            <person name="Haridas S."/>
            <person name="Kuo A."/>
            <person name="Mondo S."/>
            <person name="Pangilinan J."/>
            <person name="Riley R."/>
            <person name="LaButti K."/>
            <person name="Andreopoulos B."/>
            <person name="Lipzen A."/>
            <person name="Chen C."/>
            <person name="Yan M."/>
            <person name="Daum C."/>
            <person name="Ng V."/>
            <person name="Clum A."/>
            <person name="Steindorff A."/>
            <person name="Ohm R.A."/>
            <person name="Martin F."/>
            <person name="Silar P."/>
            <person name="Natvig D.O."/>
            <person name="Lalanne C."/>
            <person name="Gautier V."/>
            <person name="Ament-Velasquez S.L."/>
            <person name="Kruys A."/>
            <person name="Hutchinson M.I."/>
            <person name="Powell A.J."/>
            <person name="Barry K."/>
            <person name="Miller A.N."/>
            <person name="Grigoriev I.V."/>
            <person name="Debuchy R."/>
            <person name="Gladieux P."/>
            <person name="Hiltunen Thoren M."/>
            <person name="Johannesson H."/>
        </authorList>
    </citation>
    <scope>NUCLEOTIDE SEQUENCE</scope>
    <source>
        <strain evidence="7">CBS 314.62</strain>
    </source>
</reference>
<keyword evidence="8" id="KW-1185">Reference proteome</keyword>
<evidence type="ECO:0000313" key="7">
    <source>
        <dbReference type="EMBL" id="KAK3693581.1"/>
    </source>
</evidence>
<dbReference type="InterPro" id="IPR001509">
    <property type="entry name" value="Epimerase_deHydtase"/>
</dbReference>
<dbReference type="PANTHER" id="PTHR43162">
    <property type="match status" value="1"/>
</dbReference>
<dbReference type="Gene3D" id="3.90.25.10">
    <property type="entry name" value="UDP-galactose 4-epimerase, domain 1"/>
    <property type="match status" value="1"/>
</dbReference>
<sequence>MASATSKEDTTILVLGGTGTVGSRIVDRLAAQGHPVLGASRKGTGDHGVVFKWEDRATWDNPFQQQQSGEIRAVYLVAPPVLDSAAVMMEFVDFARARGVRRFVLQSSSAIESGGPAMGMVHAYLRELGQQGEVDWAVLRPTWFQQNFQQLRHVQTIKEESKIYSATSDGKIPWVSADDITAVAVQVLTSARPHNTEYLVLGPELLSYRDIAETLSDVLGRRIVHIDLTSDDMERIHQAFGMPEDYSRMMGSLDTAIKQGQENRTNDVVELLTGAKPARFRDFAESNRAIWALS</sequence>
<dbReference type="InterPro" id="IPR008030">
    <property type="entry name" value="NmrA-like"/>
</dbReference>
<dbReference type="Pfam" id="PF01370">
    <property type="entry name" value="Epimerase"/>
    <property type="match status" value="1"/>
</dbReference>
<dbReference type="Proteomes" id="UP001270362">
    <property type="component" value="Unassembled WGS sequence"/>
</dbReference>
<comment type="similarity">
    <text evidence="2">Belongs to the fgaFS/easG family.</text>
</comment>
<evidence type="ECO:0000256" key="2">
    <source>
        <dbReference type="ARBA" id="ARBA00005372"/>
    </source>
</evidence>
<keyword evidence="3" id="KW-0017">Alkaloid metabolism</keyword>
<dbReference type="InterPro" id="IPR036291">
    <property type="entry name" value="NAD(P)-bd_dom_sf"/>
</dbReference>
<keyword evidence="4" id="KW-0560">Oxidoreductase</keyword>
<feature type="domain" description="NmrA-like" evidence="6">
    <location>
        <begin position="121"/>
        <end position="254"/>
    </location>
</feature>
<comment type="pathway">
    <text evidence="1">Alkaloid biosynthesis; ergot alkaloid biosynthesis.</text>
</comment>
<evidence type="ECO:0000256" key="3">
    <source>
        <dbReference type="ARBA" id="ARBA00022589"/>
    </source>
</evidence>
<dbReference type="PANTHER" id="PTHR43162:SF1">
    <property type="entry name" value="PRESTALK A DIFFERENTIATION PROTEIN A"/>
    <property type="match status" value="1"/>
</dbReference>
<organism evidence="7 8">
    <name type="scientific">Podospora appendiculata</name>
    <dbReference type="NCBI Taxonomy" id="314037"/>
    <lineage>
        <taxon>Eukaryota</taxon>
        <taxon>Fungi</taxon>
        <taxon>Dikarya</taxon>
        <taxon>Ascomycota</taxon>
        <taxon>Pezizomycotina</taxon>
        <taxon>Sordariomycetes</taxon>
        <taxon>Sordariomycetidae</taxon>
        <taxon>Sordariales</taxon>
        <taxon>Podosporaceae</taxon>
        <taxon>Podospora</taxon>
    </lineage>
</organism>
<gene>
    <name evidence="7" type="ORF">B0T22DRAFT_450187</name>
</gene>
<reference evidence="7" key="2">
    <citation type="submission" date="2023-06" db="EMBL/GenBank/DDBJ databases">
        <authorList>
            <consortium name="Lawrence Berkeley National Laboratory"/>
            <person name="Haridas S."/>
            <person name="Hensen N."/>
            <person name="Bonometti L."/>
            <person name="Westerberg I."/>
            <person name="Brannstrom I.O."/>
            <person name="Guillou S."/>
            <person name="Cros-Aarteil S."/>
            <person name="Calhoun S."/>
            <person name="Kuo A."/>
            <person name="Mondo S."/>
            <person name="Pangilinan J."/>
            <person name="Riley R."/>
            <person name="Labutti K."/>
            <person name="Andreopoulos B."/>
            <person name="Lipzen A."/>
            <person name="Chen C."/>
            <person name="Yanf M."/>
            <person name="Daum C."/>
            <person name="Ng V."/>
            <person name="Clum A."/>
            <person name="Steindorff A."/>
            <person name="Ohm R."/>
            <person name="Martin F."/>
            <person name="Silar P."/>
            <person name="Natvig D."/>
            <person name="Lalanne C."/>
            <person name="Gautier V."/>
            <person name="Ament-Velasquez S.L."/>
            <person name="Kruys A."/>
            <person name="Hutchinson M.I."/>
            <person name="Powell A.J."/>
            <person name="Barry K."/>
            <person name="Miller A.N."/>
            <person name="Grigoriev I.V."/>
            <person name="Debuchy R."/>
            <person name="Gladieux P."/>
            <person name="Thoren M.H."/>
            <person name="Johannesson H."/>
        </authorList>
    </citation>
    <scope>NUCLEOTIDE SEQUENCE</scope>
    <source>
        <strain evidence="7">CBS 314.62</strain>
    </source>
</reference>
<dbReference type="AlphaFoldDB" id="A0AAE1CGC5"/>
<name>A0AAE1CGC5_9PEZI</name>
<dbReference type="EMBL" id="JAULSO010000001">
    <property type="protein sequence ID" value="KAK3693581.1"/>
    <property type="molecule type" value="Genomic_DNA"/>
</dbReference>
<accession>A0AAE1CGC5</accession>